<keyword evidence="5" id="KW-1278">Translocase</keyword>
<feature type="transmembrane region" description="Helical" evidence="8">
    <location>
        <begin position="204"/>
        <end position="227"/>
    </location>
</feature>
<keyword evidence="6 8" id="KW-1133">Transmembrane helix</keyword>
<evidence type="ECO:0000256" key="7">
    <source>
        <dbReference type="ARBA" id="ARBA00023136"/>
    </source>
</evidence>
<dbReference type="GO" id="GO:0005524">
    <property type="term" value="F:ATP binding"/>
    <property type="evidence" value="ECO:0007669"/>
    <property type="project" value="UniProtKB-KW"/>
</dbReference>
<evidence type="ECO:0000256" key="5">
    <source>
        <dbReference type="ARBA" id="ARBA00022967"/>
    </source>
</evidence>
<evidence type="ECO:0000256" key="2">
    <source>
        <dbReference type="ARBA" id="ARBA00022692"/>
    </source>
</evidence>
<evidence type="ECO:0000256" key="1">
    <source>
        <dbReference type="ARBA" id="ARBA00004370"/>
    </source>
</evidence>
<dbReference type="GO" id="GO:0055037">
    <property type="term" value="C:recycling endosome"/>
    <property type="evidence" value="ECO:0007669"/>
    <property type="project" value="TreeGrafter"/>
</dbReference>
<keyword evidence="7 8" id="KW-0472">Membrane</keyword>
<dbReference type="SUPFAM" id="SSF81653">
    <property type="entry name" value="Calcium ATPase, transduction domain A"/>
    <property type="match status" value="1"/>
</dbReference>
<dbReference type="InterPro" id="IPR023299">
    <property type="entry name" value="ATPase_P-typ_cyto_dom_N"/>
</dbReference>
<dbReference type="InterPro" id="IPR001757">
    <property type="entry name" value="P_typ_ATPase"/>
</dbReference>
<reference evidence="9 10" key="1">
    <citation type="journal article" date="2019" name="Genome Biol. Evol.">
        <title>Whole-Genome Sequencing of the Giant Devil Catfish, Bagarius yarrelli.</title>
        <authorList>
            <person name="Jiang W."/>
            <person name="Lv Y."/>
            <person name="Cheng L."/>
            <person name="Yang K."/>
            <person name="Chao B."/>
            <person name="Wang X."/>
            <person name="Li Y."/>
            <person name="Pan X."/>
            <person name="You X."/>
            <person name="Zhang Y."/>
            <person name="Yang J."/>
            <person name="Li J."/>
            <person name="Zhang X."/>
            <person name="Liu S."/>
            <person name="Sun C."/>
            <person name="Yang J."/>
            <person name="Shi Q."/>
        </authorList>
    </citation>
    <scope>NUCLEOTIDE SEQUENCE [LARGE SCALE GENOMIC DNA]</scope>
    <source>
        <strain evidence="9">JWS20170419001</strain>
        <tissue evidence="9">Muscle</tissue>
    </source>
</reference>
<dbReference type="OrthoDB" id="377733at2759"/>
<proteinExistence type="predicted"/>
<keyword evidence="3" id="KW-0547">Nucleotide-binding</keyword>
<evidence type="ECO:0000313" key="9">
    <source>
        <dbReference type="EMBL" id="TSK17920.1"/>
    </source>
</evidence>
<evidence type="ECO:0000256" key="3">
    <source>
        <dbReference type="ARBA" id="ARBA00022741"/>
    </source>
</evidence>
<dbReference type="GO" id="GO:0140326">
    <property type="term" value="F:ATPase-coupled intramembrane lipid transporter activity"/>
    <property type="evidence" value="ECO:0007669"/>
    <property type="project" value="TreeGrafter"/>
</dbReference>
<feature type="transmembrane region" description="Helical" evidence="8">
    <location>
        <begin position="258"/>
        <end position="277"/>
    </location>
</feature>
<dbReference type="EMBL" id="VCAZ01000004">
    <property type="protein sequence ID" value="TSK17920.1"/>
    <property type="molecule type" value="Genomic_DNA"/>
</dbReference>
<dbReference type="Gene3D" id="2.70.150.10">
    <property type="entry name" value="Calcium-transporting ATPase, cytoplasmic transduction domain A"/>
    <property type="match status" value="1"/>
</dbReference>
<dbReference type="GO" id="GO:0005886">
    <property type="term" value="C:plasma membrane"/>
    <property type="evidence" value="ECO:0007669"/>
    <property type="project" value="TreeGrafter"/>
</dbReference>
<dbReference type="NCBIfam" id="TIGR01494">
    <property type="entry name" value="ATPase_P-type"/>
    <property type="match status" value="1"/>
</dbReference>
<accession>A0A556TKQ9</accession>
<comment type="subcellular location">
    <subcellularLocation>
        <location evidence="1">Membrane</location>
    </subcellularLocation>
</comment>
<evidence type="ECO:0000256" key="4">
    <source>
        <dbReference type="ARBA" id="ARBA00022840"/>
    </source>
</evidence>
<dbReference type="InterPro" id="IPR008250">
    <property type="entry name" value="ATPase_P-typ_transduc_dom_A_sf"/>
</dbReference>
<dbReference type="PANTHER" id="PTHR24092">
    <property type="entry name" value="PROBABLE PHOSPHOLIPID-TRANSPORTING ATPASE"/>
    <property type="match status" value="1"/>
</dbReference>
<dbReference type="GO" id="GO:0005783">
    <property type="term" value="C:endoplasmic reticulum"/>
    <property type="evidence" value="ECO:0007669"/>
    <property type="project" value="TreeGrafter"/>
</dbReference>
<gene>
    <name evidence="9" type="ORF">Baya_1300</name>
</gene>
<dbReference type="InterPro" id="IPR018303">
    <property type="entry name" value="ATPase_P-typ_P_site"/>
</dbReference>
<comment type="caution">
    <text evidence="9">The sequence shown here is derived from an EMBL/GenBank/DDBJ whole genome shotgun (WGS) entry which is preliminary data.</text>
</comment>
<keyword evidence="4" id="KW-0067">ATP-binding</keyword>
<sequence length="460" mass="52339">MFIGNMSHFVLVINVRTVYIAQKVPPPGTEAYIPQRFPDNRIVSSKLIIDTPTSPITSGLPLFFVITVTAIKQVGDVVLVKEDETFPCDLILLSTSRDDGTCFVTTASLDGESSHKTYYAVQDTKAFNTEREVDQLHATIECEQPQPDLYKPLGSENLLLRGATLKNTEFIYAVAIYTGMETKMALNYQSKSQKRSAVEKSMNAYLVVYLCILISKALINTILKYVWQADPDRDEPWYNQKTETERQRHILIRAFTDFLAFMVLFNYIIPVSMYVTVEMQKFLGSYFITWDDEMFDEELGEGALVNTSDLNEELGQVEYVFTDKTGTLTENNMEFIECCVDGHVYVPHVVCNGQILPGASNIDMIDSSPCTDRKEHEELFFRALCLCHTVQVKEEETVDGIKKGIHQGKSSSFYISSSPDEVALVEGMKRLGFTYLRLKDNHMEILNREEEIERRVHSTE</sequence>
<dbReference type="AlphaFoldDB" id="A0A556TKQ9"/>
<dbReference type="Proteomes" id="UP000319801">
    <property type="component" value="Unassembled WGS sequence"/>
</dbReference>
<dbReference type="InterPro" id="IPR023298">
    <property type="entry name" value="ATPase_P-typ_TM_dom_sf"/>
</dbReference>
<dbReference type="SUPFAM" id="SSF81665">
    <property type="entry name" value="Calcium ATPase, transmembrane domain M"/>
    <property type="match status" value="1"/>
</dbReference>
<organism evidence="9 10">
    <name type="scientific">Bagarius yarrelli</name>
    <name type="common">Goonch</name>
    <name type="synonym">Bagrus yarrelli</name>
    <dbReference type="NCBI Taxonomy" id="175774"/>
    <lineage>
        <taxon>Eukaryota</taxon>
        <taxon>Metazoa</taxon>
        <taxon>Chordata</taxon>
        <taxon>Craniata</taxon>
        <taxon>Vertebrata</taxon>
        <taxon>Euteleostomi</taxon>
        <taxon>Actinopterygii</taxon>
        <taxon>Neopterygii</taxon>
        <taxon>Teleostei</taxon>
        <taxon>Ostariophysi</taxon>
        <taxon>Siluriformes</taxon>
        <taxon>Sisoridae</taxon>
        <taxon>Sisorinae</taxon>
        <taxon>Bagarius</taxon>
    </lineage>
</organism>
<dbReference type="Gene3D" id="3.40.1110.10">
    <property type="entry name" value="Calcium-transporting ATPase, cytoplasmic domain N"/>
    <property type="match status" value="1"/>
</dbReference>
<evidence type="ECO:0000256" key="6">
    <source>
        <dbReference type="ARBA" id="ARBA00022989"/>
    </source>
</evidence>
<name>A0A556TKQ9_BAGYA</name>
<dbReference type="GO" id="GO:0016887">
    <property type="term" value="F:ATP hydrolysis activity"/>
    <property type="evidence" value="ECO:0007669"/>
    <property type="project" value="InterPro"/>
</dbReference>
<dbReference type="PANTHER" id="PTHR24092:SF33">
    <property type="entry name" value="PHOSPHOLIPID-TRANSPORTING ATPASE IH"/>
    <property type="match status" value="1"/>
</dbReference>
<evidence type="ECO:0000256" key="8">
    <source>
        <dbReference type="SAM" id="Phobius"/>
    </source>
</evidence>
<dbReference type="PROSITE" id="PS00154">
    <property type="entry name" value="ATPASE_E1_E2"/>
    <property type="match status" value="1"/>
</dbReference>
<keyword evidence="2 8" id="KW-0812">Transmembrane</keyword>
<keyword evidence="10" id="KW-1185">Reference proteome</keyword>
<protein>
    <submittedName>
        <fullName evidence="9">Putative phospholipid-transporting ATPase IH</fullName>
    </submittedName>
</protein>
<evidence type="ECO:0000313" key="10">
    <source>
        <dbReference type="Proteomes" id="UP000319801"/>
    </source>
</evidence>
<dbReference type="GO" id="GO:0045332">
    <property type="term" value="P:phospholipid translocation"/>
    <property type="evidence" value="ECO:0007669"/>
    <property type="project" value="TreeGrafter"/>
</dbReference>